<evidence type="ECO:0000256" key="2">
    <source>
        <dbReference type="ARBA" id="ARBA00023125"/>
    </source>
</evidence>
<dbReference type="CDD" id="cd00093">
    <property type="entry name" value="HTH_XRE"/>
    <property type="match status" value="1"/>
</dbReference>
<gene>
    <name evidence="6" type="ORF">EF878_11375</name>
</gene>
<comment type="caution">
    <text evidence="6">The sequence shown here is derived from an EMBL/GenBank/DDBJ whole genome shotgun (WGS) entry which is preliminary data.</text>
</comment>
<evidence type="ECO:0000259" key="5">
    <source>
        <dbReference type="PROSITE" id="PS50943"/>
    </source>
</evidence>
<feature type="domain" description="HTH cro/C1-type" evidence="5">
    <location>
        <begin position="38"/>
        <end position="79"/>
    </location>
</feature>
<dbReference type="PANTHER" id="PTHR40661">
    <property type="match status" value="1"/>
</dbReference>
<keyword evidence="1" id="KW-0805">Transcription regulation</keyword>
<sequence>MKKTDKRGINHERFIPMPGIDRFYERLEIAMNGMSNVALATKCNISESAIRSYLKGRSYPGIDKIQPIADACNSPMTWLITGEMDATFNEEIAKYSEPELSLVLGMMTDEQRKILVSAIFEYGVSGIVSALNGMAAVTDFMRLSENERAQVLRVYEQIKEGASQGDSDAAQRSLTTNKRQAG</sequence>
<dbReference type="GO" id="GO:0003677">
    <property type="term" value="F:DNA binding"/>
    <property type="evidence" value="ECO:0007669"/>
    <property type="project" value="UniProtKB-KW"/>
</dbReference>
<dbReference type="OrthoDB" id="5959816at2"/>
<dbReference type="EMBL" id="RJLR01000020">
    <property type="protein sequence ID" value="RNM05831.1"/>
    <property type="molecule type" value="Genomic_DNA"/>
</dbReference>
<reference evidence="6 7" key="1">
    <citation type="submission" date="2018-11" db="EMBL/GenBank/DDBJ databases">
        <title>Characterization of surface water Dickeya isolates.</title>
        <authorList>
            <person name="Van Gijsegem F."/>
            <person name="Pedron J."/>
        </authorList>
    </citation>
    <scope>NUCLEOTIDE SEQUENCE [LARGE SCALE GENOMIC DNA]</scope>
    <source>
        <strain evidence="6 7">FVG1-MFV-O17</strain>
    </source>
</reference>
<dbReference type="Proteomes" id="UP000276061">
    <property type="component" value="Unassembled WGS sequence"/>
</dbReference>
<proteinExistence type="predicted"/>
<dbReference type="SUPFAM" id="SSF47413">
    <property type="entry name" value="lambda repressor-like DNA-binding domains"/>
    <property type="match status" value="1"/>
</dbReference>
<protein>
    <submittedName>
        <fullName evidence="6">Helix-turn-helix domain-containing protein</fullName>
    </submittedName>
</protein>
<feature type="region of interest" description="Disordered" evidence="4">
    <location>
        <begin position="161"/>
        <end position="182"/>
    </location>
</feature>
<dbReference type="AlphaFoldDB" id="A0A3N0G0S8"/>
<keyword evidence="3" id="KW-0804">Transcription</keyword>
<evidence type="ECO:0000313" key="7">
    <source>
        <dbReference type="Proteomes" id="UP000276061"/>
    </source>
</evidence>
<dbReference type="PROSITE" id="PS50943">
    <property type="entry name" value="HTH_CROC1"/>
    <property type="match status" value="1"/>
</dbReference>
<feature type="compositionally biased region" description="Polar residues" evidence="4">
    <location>
        <begin position="164"/>
        <end position="182"/>
    </location>
</feature>
<evidence type="ECO:0000256" key="3">
    <source>
        <dbReference type="ARBA" id="ARBA00023163"/>
    </source>
</evidence>
<dbReference type="SMART" id="SM00530">
    <property type="entry name" value="HTH_XRE"/>
    <property type="match status" value="1"/>
</dbReference>
<dbReference type="Pfam" id="PF01381">
    <property type="entry name" value="HTH_3"/>
    <property type="match status" value="1"/>
</dbReference>
<organism evidence="6 7">
    <name type="scientific">Dickeya undicola</name>
    <dbReference type="NCBI Taxonomy" id="1577887"/>
    <lineage>
        <taxon>Bacteria</taxon>
        <taxon>Pseudomonadati</taxon>
        <taxon>Pseudomonadota</taxon>
        <taxon>Gammaproteobacteria</taxon>
        <taxon>Enterobacterales</taxon>
        <taxon>Pectobacteriaceae</taxon>
        <taxon>Dickeya</taxon>
    </lineage>
</organism>
<dbReference type="PANTHER" id="PTHR40661:SF3">
    <property type="entry name" value="FELS-1 PROPHAGE TRANSCRIPTIONAL REGULATOR"/>
    <property type="match status" value="1"/>
</dbReference>
<name>A0A3N0G0S8_9GAMM</name>
<keyword evidence="2" id="KW-0238">DNA-binding</keyword>
<accession>A0A3N0G0S8</accession>
<dbReference type="InterPro" id="IPR001387">
    <property type="entry name" value="Cro/C1-type_HTH"/>
</dbReference>
<evidence type="ECO:0000256" key="1">
    <source>
        <dbReference type="ARBA" id="ARBA00023015"/>
    </source>
</evidence>
<dbReference type="RefSeq" id="WP_123252642.1">
    <property type="nucleotide sequence ID" value="NZ_RJLR01000020.1"/>
</dbReference>
<dbReference type="InterPro" id="IPR010982">
    <property type="entry name" value="Lambda_DNA-bd_dom_sf"/>
</dbReference>
<evidence type="ECO:0000256" key="4">
    <source>
        <dbReference type="SAM" id="MobiDB-lite"/>
    </source>
</evidence>
<evidence type="ECO:0000313" key="6">
    <source>
        <dbReference type="EMBL" id="RNM05831.1"/>
    </source>
</evidence>
<dbReference type="Gene3D" id="1.10.260.40">
    <property type="entry name" value="lambda repressor-like DNA-binding domains"/>
    <property type="match status" value="1"/>
</dbReference>